<dbReference type="InterPro" id="IPR036890">
    <property type="entry name" value="HATPase_C_sf"/>
</dbReference>
<comment type="catalytic activity">
    <reaction evidence="1">
        <text>ATP + protein L-histidine = ADP + protein N-phospho-L-histidine.</text>
        <dbReference type="EC" id="2.7.13.3"/>
    </reaction>
</comment>
<protein>
    <recommendedName>
        <fullName evidence="3">histidine kinase</fullName>
        <ecNumber evidence="3">2.7.13.3</ecNumber>
    </recommendedName>
</protein>
<dbReference type="InterPro" id="IPR003594">
    <property type="entry name" value="HATPase_dom"/>
</dbReference>
<evidence type="ECO:0000313" key="16">
    <source>
        <dbReference type="Proteomes" id="UP000008495"/>
    </source>
</evidence>
<dbReference type="EMBL" id="BAGZ01000010">
    <property type="protein sequence ID" value="GAB78540.1"/>
    <property type="molecule type" value="Genomic_DNA"/>
</dbReference>
<feature type="transmembrane region" description="Helical" evidence="12">
    <location>
        <begin position="12"/>
        <end position="34"/>
    </location>
</feature>
<feature type="domain" description="HAMP" evidence="14">
    <location>
        <begin position="184"/>
        <end position="246"/>
    </location>
</feature>
<feature type="region of interest" description="Disordered" evidence="11">
    <location>
        <begin position="53"/>
        <end position="72"/>
    </location>
</feature>
<evidence type="ECO:0000256" key="4">
    <source>
        <dbReference type="ARBA" id="ARBA00022553"/>
    </source>
</evidence>
<dbReference type="SUPFAM" id="SSF55874">
    <property type="entry name" value="ATPase domain of HSP90 chaperone/DNA topoisomerase II/histidine kinase"/>
    <property type="match status" value="1"/>
</dbReference>
<dbReference type="Pfam" id="PF00512">
    <property type="entry name" value="HisKA"/>
    <property type="match status" value="1"/>
</dbReference>
<dbReference type="GO" id="GO:0005886">
    <property type="term" value="C:plasma membrane"/>
    <property type="evidence" value="ECO:0007669"/>
    <property type="project" value="UniProtKB-SubCell"/>
</dbReference>
<feature type="region of interest" description="Disordered" evidence="11">
    <location>
        <begin position="436"/>
        <end position="455"/>
    </location>
</feature>
<dbReference type="OrthoDB" id="9786919at2"/>
<dbReference type="STRING" id="100225.SAMN05421595_2816"/>
<evidence type="ECO:0000256" key="1">
    <source>
        <dbReference type="ARBA" id="ARBA00000085"/>
    </source>
</evidence>
<proteinExistence type="predicted"/>
<dbReference type="InterPro" id="IPR005467">
    <property type="entry name" value="His_kinase_dom"/>
</dbReference>
<dbReference type="SMART" id="SM00387">
    <property type="entry name" value="HATPase_c"/>
    <property type="match status" value="1"/>
</dbReference>
<dbReference type="eggNOG" id="COG2205">
    <property type="taxonomic scope" value="Bacteria"/>
</dbReference>
<reference evidence="15 16" key="1">
    <citation type="submission" date="2012-08" db="EMBL/GenBank/DDBJ databases">
        <title>Whole genome shotgun sequence of Austwickia chelonae NBRC 105200.</title>
        <authorList>
            <person name="Yoshida I."/>
            <person name="Hosoyama A."/>
            <person name="Tsuchikane K."/>
            <person name="Katsumata H."/>
            <person name="Ando Y."/>
            <person name="Ohji S."/>
            <person name="Hamada M."/>
            <person name="Tamura T."/>
            <person name="Yamazoe A."/>
            <person name="Yamazaki S."/>
            <person name="Fujita N."/>
        </authorList>
    </citation>
    <scope>NUCLEOTIDE SEQUENCE [LARGE SCALE GENOMIC DNA]</scope>
    <source>
        <strain evidence="15 16">NBRC 105200</strain>
    </source>
</reference>
<keyword evidence="16" id="KW-1185">Reference proteome</keyword>
<keyword evidence="6 12" id="KW-0812">Transmembrane</keyword>
<accession>K6VTA1</accession>
<dbReference type="InterPro" id="IPR050428">
    <property type="entry name" value="TCS_sensor_his_kinase"/>
</dbReference>
<keyword evidence="8 12" id="KW-1133">Transmembrane helix</keyword>
<comment type="subcellular location">
    <subcellularLocation>
        <location evidence="2">Cell membrane</location>
    </subcellularLocation>
</comment>
<gene>
    <name evidence="15" type="ORF">AUCHE_10_00070</name>
</gene>
<dbReference type="CDD" id="cd00082">
    <property type="entry name" value="HisKA"/>
    <property type="match status" value="1"/>
</dbReference>
<dbReference type="PANTHER" id="PTHR45436:SF5">
    <property type="entry name" value="SENSOR HISTIDINE KINASE TRCS"/>
    <property type="match status" value="1"/>
</dbReference>
<name>K6VTA1_9MICO</name>
<organism evidence="15 16">
    <name type="scientific">Austwickia chelonae NBRC 105200</name>
    <dbReference type="NCBI Taxonomy" id="1184607"/>
    <lineage>
        <taxon>Bacteria</taxon>
        <taxon>Bacillati</taxon>
        <taxon>Actinomycetota</taxon>
        <taxon>Actinomycetes</taxon>
        <taxon>Micrococcales</taxon>
        <taxon>Dermatophilaceae</taxon>
        <taxon>Austwickia</taxon>
    </lineage>
</organism>
<dbReference type="PROSITE" id="PS50109">
    <property type="entry name" value="HIS_KIN"/>
    <property type="match status" value="1"/>
</dbReference>
<dbReference type="InterPro" id="IPR003660">
    <property type="entry name" value="HAMP_dom"/>
</dbReference>
<evidence type="ECO:0000256" key="3">
    <source>
        <dbReference type="ARBA" id="ARBA00012438"/>
    </source>
</evidence>
<dbReference type="SMART" id="SM00304">
    <property type="entry name" value="HAMP"/>
    <property type="match status" value="1"/>
</dbReference>
<dbReference type="Gene3D" id="1.10.287.130">
    <property type="match status" value="1"/>
</dbReference>
<keyword evidence="4" id="KW-0597">Phosphoprotein</keyword>
<keyword evidence="5" id="KW-0808">Transferase</keyword>
<evidence type="ECO:0000256" key="6">
    <source>
        <dbReference type="ARBA" id="ARBA00022692"/>
    </source>
</evidence>
<dbReference type="Gene3D" id="6.10.340.10">
    <property type="match status" value="1"/>
</dbReference>
<dbReference type="Proteomes" id="UP000008495">
    <property type="component" value="Unassembled WGS sequence"/>
</dbReference>
<dbReference type="EC" id="2.7.13.3" evidence="3"/>
<evidence type="ECO:0000256" key="10">
    <source>
        <dbReference type="ARBA" id="ARBA00023136"/>
    </source>
</evidence>
<dbReference type="InterPro" id="IPR036097">
    <property type="entry name" value="HisK_dim/P_sf"/>
</dbReference>
<dbReference type="AlphaFoldDB" id="K6VTA1"/>
<dbReference type="FunFam" id="1.10.287.130:FF:000001">
    <property type="entry name" value="Two-component sensor histidine kinase"/>
    <property type="match status" value="1"/>
</dbReference>
<dbReference type="SMART" id="SM00388">
    <property type="entry name" value="HisKA"/>
    <property type="match status" value="1"/>
</dbReference>
<feature type="transmembrane region" description="Helical" evidence="12">
    <location>
        <begin position="160"/>
        <end position="183"/>
    </location>
</feature>
<evidence type="ECO:0000256" key="11">
    <source>
        <dbReference type="SAM" id="MobiDB-lite"/>
    </source>
</evidence>
<dbReference type="GO" id="GO:0000155">
    <property type="term" value="F:phosphorelay sensor kinase activity"/>
    <property type="evidence" value="ECO:0007669"/>
    <property type="project" value="InterPro"/>
</dbReference>
<evidence type="ECO:0000256" key="8">
    <source>
        <dbReference type="ARBA" id="ARBA00022989"/>
    </source>
</evidence>
<dbReference type="InterPro" id="IPR003661">
    <property type="entry name" value="HisK_dim/P_dom"/>
</dbReference>
<evidence type="ECO:0000256" key="2">
    <source>
        <dbReference type="ARBA" id="ARBA00004236"/>
    </source>
</evidence>
<feature type="domain" description="Histidine kinase" evidence="13">
    <location>
        <begin position="261"/>
        <end position="492"/>
    </location>
</feature>
<evidence type="ECO:0000259" key="13">
    <source>
        <dbReference type="PROSITE" id="PS50109"/>
    </source>
</evidence>
<keyword evidence="9" id="KW-0902">Two-component regulatory system</keyword>
<keyword evidence="10 12" id="KW-0472">Membrane</keyword>
<comment type="caution">
    <text evidence="15">The sequence shown here is derived from an EMBL/GenBank/DDBJ whole genome shotgun (WGS) entry which is preliminary data.</text>
</comment>
<dbReference type="SUPFAM" id="SSF47384">
    <property type="entry name" value="Homodimeric domain of signal transducing histidine kinase"/>
    <property type="match status" value="1"/>
</dbReference>
<dbReference type="PANTHER" id="PTHR45436">
    <property type="entry name" value="SENSOR HISTIDINE KINASE YKOH"/>
    <property type="match status" value="1"/>
</dbReference>
<keyword evidence="7 15" id="KW-0418">Kinase</keyword>
<dbReference type="CDD" id="cd00075">
    <property type="entry name" value="HATPase"/>
    <property type="match status" value="1"/>
</dbReference>
<evidence type="ECO:0000259" key="14">
    <source>
        <dbReference type="PROSITE" id="PS50885"/>
    </source>
</evidence>
<sequence>MLRGMSLRRKLVLSIVALFVIVTIVTGLTSFAVARKSLTRQLDEQVRQTIGRAVDQHRGRNLPPADQDDPGRGIGGDFLLLEIRNGSVRQFAAYTKKGVRVEKTEKITRALLTAELDERPRTVYLGSELGNYRLARQETGRSVVIAGLPLRRMEDPLESILYTNVMAGLIGLVLLGGGATWLIRANLAALERVAAVAGRVSRTPLSTGAVELPERIAHQDTDTRTEVGQVGAAFNEMLDHVDRSLQARHESEMRLRRFVADASHELRTPLASIRGYAELSRKETEPVPEGVRHALDRIDSESARMASLVEDLLLLARLDAGRPLAAEEVDLTVLVIDAVSDARAAGPGHRWQLDLPESAVETVGDRARITQVVVNLLANARVHTPEGTTVTASVRAVPAGQEDGGPAAWAVITVADDGPGIPEELQPRVFARFTRGDEARTRVSGSEEGSGPASTGLGLSIVQAVVSAHHGQVSVDSSPGRTVFTVRLPMSSAAPQPAERPQATA</sequence>
<evidence type="ECO:0000256" key="9">
    <source>
        <dbReference type="ARBA" id="ARBA00023012"/>
    </source>
</evidence>
<evidence type="ECO:0000256" key="7">
    <source>
        <dbReference type="ARBA" id="ARBA00022777"/>
    </source>
</evidence>
<dbReference type="PRINTS" id="PR00344">
    <property type="entry name" value="BCTRLSENSOR"/>
</dbReference>
<dbReference type="InterPro" id="IPR004358">
    <property type="entry name" value="Sig_transdc_His_kin-like_C"/>
</dbReference>
<dbReference type="PROSITE" id="PS50885">
    <property type="entry name" value="HAMP"/>
    <property type="match status" value="1"/>
</dbReference>
<dbReference type="Pfam" id="PF02518">
    <property type="entry name" value="HATPase_c"/>
    <property type="match status" value="1"/>
</dbReference>
<evidence type="ECO:0000256" key="5">
    <source>
        <dbReference type="ARBA" id="ARBA00022679"/>
    </source>
</evidence>
<evidence type="ECO:0000256" key="12">
    <source>
        <dbReference type="SAM" id="Phobius"/>
    </source>
</evidence>
<dbReference type="Gene3D" id="3.30.565.10">
    <property type="entry name" value="Histidine kinase-like ATPase, C-terminal domain"/>
    <property type="match status" value="1"/>
</dbReference>
<evidence type="ECO:0000313" key="15">
    <source>
        <dbReference type="EMBL" id="GAB78540.1"/>
    </source>
</evidence>